<proteinExistence type="predicted"/>
<comment type="caution">
    <text evidence="1">The sequence shown here is derived from an EMBL/GenBank/DDBJ whole genome shotgun (WGS) entry which is preliminary data.</text>
</comment>
<organism evidence="1 2">
    <name type="scientific">Armillaria borealis</name>
    <dbReference type="NCBI Taxonomy" id="47425"/>
    <lineage>
        <taxon>Eukaryota</taxon>
        <taxon>Fungi</taxon>
        <taxon>Dikarya</taxon>
        <taxon>Basidiomycota</taxon>
        <taxon>Agaricomycotina</taxon>
        <taxon>Agaricomycetes</taxon>
        <taxon>Agaricomycetidae</taxon>
        <taxon>Agaricales</taxon>
        <taxon>Marasmiineae</taxon>
        <taxon>Physalacriaceae</taxon>
        <taxon>Armillaria</taxon>
    </lineage>
</organism>
<accession>A0AA39J5H4</accession>
<evidence type="ECO:0000313" key="1">
    <source>
        <dbReference type="EMBL" id="KAK0435611.1"/>
    </source>
</evidence>
<dbReference type="EMBL" id="JAUEPT010000061">
    <property type="protein sequence ID" value="KAK0435611.1"/>
    <property type="molecule type" value="Genomic_DNA"/>
</dbReference>
<name>A0AA39J5H4_9AGAR</name>
<evidence type="ECO:0000313" key="2">
    <source>
        <dbReference type="Proteomes" id="UP001175226"/>
    </source>
</evidence>
<protein>
    <submittedName>
        <fullName evidence="1">Uncharacterized protein</fullName>
    </submittedName>
</protein>
<reference evidence="1" key="1">
    <citation type="submission" date="2023-06" db="EMBL/GenBank/DDBJ databases">
        <authorList>
            <consortium name="Lawrence Berkeley National Laboratory"/>
            <person name="Ahrendt S."/>
            <person name="Sahu N."/>
            <person name="Indic B."/>
            <person name="Wong-Bajracharya J."/>
            <person name="Merenyi Z."/>
            <person name="Ke H.-M."/>
            <person name="Monk M."/>
            <person name="Kocsube S."/>
            <person name="Drula E."/>
            <person name="Lipzen A."/>
            <person name="Balint B."/>
            <person name="Henrissat B."/>
            <person name="Andreopoulos B."/>
            <person name="Martin F.M."/>
            <person name="Harder C.B."/>
            <person name="Rigling D."/>
            <person name="Ford K.L."/>
            <person name="Foster G.D."/>
            <person name="Pangilinan J."/>
            <person name="Papanicolaou A."/>
            <person name="Barry K."/>
            <person name="LaButti K."/>
            <person name="Viragh M."/>
            <person name="Koriabine M."/>
            <person name="Yan M."/>
            <person name="Riley R."/>
            <person name="Champramary S."/>
            <person name="Plett K.L."/>
            <person name="Tsai I.J."/>
            <person name="Slot J."/>
            <person name="Sipos G."/>
            <person name="Plett J."/>
            <person name="Nagy L.G."/>
            <person name="Grigoriev I.V."/>
        </authorList>
    </citation>
    <scope>NUCLEOTIDE SEQUENCE</scope>
    <source>
        <strain evidence="1">FPL87.14</strain>
    </source>
</reference>
<dbReference type="Proteomes" id="UP001175226">
    <property type="component" value="Unassembled WGS sequence"/>
</dbReference>
<dbReference type="AlphaFoldDB" id="A0AA39J5H4"/>
<keyword evidence="2" id="KW-1185">Reference proteome</keyword>
<sequence>MTIAFCRKYGNLNYLHDRRLDTRARTLVVYKQEGRLWPPPSSHLPFNIATPPYLLFSTLLRCATVASELHLTAASSPNANSFFRVRNIYIRCGHASSLPEEFIRCEQSNCKFSFFHRASCKPPACLQTCWQYRRFPEQYSPHIDSYCPTCSCCQPNKVR</sequence>
<gene>
    <name evidence="1" type="ORF">EV421DRAFT_1220268</name>
</gene>